<dbReference type="eggNOG" id="ENOG502ZINT">
    <property type="taxonomic scope" value="Bacteria"/>
</dbReference>
<dbReference type="OrthoDB" id="560380at2"/>
<dbReference type="Proteomes" id="UP000010473">
    <property type="component" value="Chromosome"/>
</dbReference>
<dbReference type="KEGG" id="scs:Sta7437_1950"/>
<sequence>MSQTQELRYRFYHELETIYHRFFDEIAQANLGDGEAGRLTQAVLLSRQEGLKHLVSPDEIADYLAIYPEDA</sequence>
<evidence type="ECO:0000313" key="1">
    <source>
        <dbReference type="EMBL" id="AFZ35504.1"/>
    </source>
</evidence>
<keyword evidence="2" id="KW-1185">Reference proteome</keyword>
<accession>K9XTW4</accession>
<dbReference type="EMBL" id="CP003653">
    <property type="protein sequence ID" value="AFZ35504.1"/>
    <property type="molecule type" value="Genomic_DNA"/>
</dbReference>
<dbReference type="HOGENOM" id="CLU_199140_0_0_3"/>
<gene>
    <name evidence="1" type="ordered locus">Sta7437_1950</name>
</gene>
<organism evidence="1 2">
    <name type="scientific">Stanieria cyanosphaera (strain ATCC 29371 / PCC 7437)</name>
    <dbReference type="NCBI Taxonomy" id="111780"/>
    <lineage>
        <taxon>Bacteria</taxon>
        <taxon>Bacillati</taxon>
        <taxon>Cyanobacteriota</taxon>
        <taxon>Cyanophyceae</taxon>
        <taxon>Pleurocapsales</taxon>
        <taxon>Dermocarpellaceae</taxon>
        <taxon>Stanieria</taxon>
    </lineage>
</organism>
<evidence type="ECO:0000313" key="2">
    <source>
        <dbReference type="Proteomes" id="UP000010473"/>
    </source>
</evidence>
<name>K9XTW4_STAC7</name>
<dbReference type="RefSeq" id="WP_015193175.1">
    <property type="nucleotide sequence ID" value="NC_019748.1"/>
</dbReference>
<dbReference type="AlphaFoldDB" id="K9XTW4"/>
<protein>
    <submittedName>
        <fullName evidence="1">Uncharacterized protein</fullName>
    </submittedName>
</protein>
<reference evidence="2" key="1">
    <citation type="journal article" date="2013" name="Proc. Natl. Acad. Sci. U.S.A.">
        <title>Improving the coverage of the cyanobacterial phylum using diversity-driven genome sequencing.</title>
        <authorList>
            <person name="Shih P.M."/>
            <person name="Wu D."/>
            <person name="Latifi A."/>
            <person name="Axen S.D."/>
            <person name="Fewer D.P."/>
            <person name="Talla E."/>
            <person name="Calteau A."/>
            <person name="Cai F."/>
            <person name="Tandeau de Marsac N."/>
            <person name="Rippka R."/>
            <person name="Herdman M."/>
            <person name="Sivonen K."/>
            <person name="Coursin T."/>
            <person name="Laurent T."/>
            <person name="Goodwin L."/>
            <person name="Nolan M."/>
            <person name="Davenport K.W."/>
            <person name="Han C.S."/>
            <person name="Rubin E.M."/>
            <person name="Eisen J.A."/>
            <person name="Woyke T."/>
            <person name="Gugger M."/>
            <person name="Kerfeld C.A."/>
        </authorList>
    </citation>
    <scope>NUCLEOTIDE SEQUENCE [LARGE SCALE GENOMIC DNA]</scope>
    <source>
        <strain evidence="2">ATCC 29371 / PCC 7437</strain>
    </source>
</reference>
<proteinExistence type="predicted"/>